<keyword evidence="1" id="KW-0732">Signal</keyword>
<gene>
    <name evidence="2" type="ORF">CA834_13205</name>
</gene>
<dbReference type="Proteomes" id="UP000216840">
    <property type="component" value="Unassembled WGS sequence"/>
</dbReference>
<keyword evidence="3" id="KW-1185">Reference proteome</keyword>
<feature type="signal peptide" evidence="1">
    <location>
        <begin position="1"/>
        <end position="19"/>
    </location>
</feature>
<name>A0A265UN99_9FLAO</name>
<dbReference type="RefSeq" id="WP_094969198.1">
    <property type="nucleotide sequence ID" value="NZ_NGJN01000008.1"/>
</dbReference>
<protein>
    <recommendedName>
        <fullName evidence="4">DUF4412 domain-containing protein</fullName>
    </recommendedName>
</protein>
<evidence type="ECO:0000313" key="3">
    <source>
        <dbReference type="Proteomes" id="UP000216840"/>
    </source>
</evidence>
<proteinExistence type="predicted"/>
<reference evidence="2 3" key="1">
    <citation type="submission" date="2017-05" db="EMBL/GenBank/DDBJ databases">
        <title>The draft genome sequence of Idiomarina salinarum WNB302.</title>
        <authorList>
            <person name="Sun Y."/>
            <person name="Chen B."/>
            <person name="Du Z."/>
        </authorList>
    </citation>
    <scope>NUCLEOTIDE SEQUENCE [LARGE SCALE GENOMIC DNA]</scope>
    <source>
        <strain evidence="2 3">WNB302</strain>
    </source>
</reference>
<feature type="chain" id="PRO_5012244202" description="DUF4412 domain-containing protein" evidence="1">
    <location>
        <begin position="20"/>
        <end position="220"/>
    </location>
</feature>
<comment type="caution">
    <text evidence="2">The sequence shown here is derived from an EMBL/GenBank/DDBJ whole genome shotgun (WGS) entry which is preliminary data.</text>
</comment>
<accession>A0A265UN99</accession>
<dbReference type="AlphaFoldDB" id="A0A265UN99"/>
<sequence length="220" mass="24475">MKKLILLSLAVVFSLVTTAQDKITEGVITTKQTLSTDNAQMQATFDQMGDMMATTYFKGTKSRVEMSNPMSGDMVVISDQDKMQSLTLMDSPMMGGKKFMLKTVEVTPEMLENISVEEGSATKTILGYECKEKIVTMVQDGVEVKMSMFTTDEIVPVMTQQTSMLGDKISGYPMYMVMNMNQQGMAMTMTMEVTKLDKTSVSEDKFNMTPPEGYTKMEGM</sequence>
<evidence type="ECO:0000256" key="1">
    <source>
        <dbReference type="SAM" id="SignalP"/>
    </source>
</evidence>
<evidence type="ECO:0008006" key="4">
    <source>
        <dbReference type="Google" id="ProtNLM"/>
    </source>
</evidence>
<organism evidence="2 3">
    <name type="scientific">Winogradskyella aurantia</name>
    <dbReference type="NCBI Taxonomy" id="1915063"/>
    <lineage>
        <taxon>Bacteria</taxon>
        <taxon>Pseudomonadati</taxon>
        <taxon>Bacteroidota</taxon>
        <taxon>Flavobacteriia</taxon>
        <taxon>Flavobacteriales</taxon>
        <taxon>Flavobacteriaceae</taxon>
        <taxon>Winogradskyella</taxon>
    </lineage>
</organism>
<evidence type="ECO:0000313" key="2">
    <source>
        <dbReference type="EMBL" id="OZV66793.1"/>
    </source>
</evidence>
<dbReference type="EMBL" id="NGJN01000008">
    <property type="protein sequence ID" value="OZV66793.1"/>
    <property type="molecule type" value="Genomic_DNA"/>
</dbReference>
<dbReference type="OrthoDB" id="676537at2"/>